<dbReference type="SUPFAM" id="SSF54768">
    <property type="entry name" value="dsRNA-binding domain-like"/>
    <property type="match status" value="1"/>
</dbReference>
<dbReference type="InterPro" id="IPR000999">
    <property type="entry name" value="RNase_III_dom"/>
</dbReference>
<dbReference type="PANTHER" id="PTHR11207">
    <property type="entry name" value="RIBONUCLEASE III"/>
    <property type="match status" value="1"/>
</dbReference>
<evidence type="ECO:0000256" key="6">
    <source>
        <dbReference type="ARBA" id="ARBA00022801"/>
    </source>
</evidence>
<sequence>MSDIQEELPYNPSNTLINIDDVKSILASQGMQINVKDINIFRKAFVHKSYCTRKNENFITGNVNCPPNCLPLQEESNERYEFLGDAILNMTIAEYLFERYPSENEGFLTRMRTKLVNGKMLAHLSELVGLSKYIIMSKQIEDGDGRNNLNILEDAFESFISAIYFDQGIDFAKEWIISVIEGNLDFSELVKMNNNYKDILLKYFQQNHGYMPKFFEIDITSDGRTKTFKLCLKDNKDSIISYGQGKTKKEAENDAAKKAIMQYCPEYMNQ</sequence>
<dbReference type="InterPro" id="IPR036389">
    <property type="entry name" value="RNase_III_sf"/>
</dbReference>
<evidence type="ECO:0000259" key="9">
    <source>
        <dbReference type="PROSITE" id="PS50142"/>
    </source>
</evidence>
<dbReference type="PANTHER" id="PTHR11207:SF0">
    <property type="entry name" value="RIBONUCLEASE 3"/>
    <property type="match status" value="1"/>
</dbReference>
<dbReference type="NCBIfam" id="TIGR02191">
    <property type="entry name" value="RNaseIII"/>
    <property type="match status" value="1"/>
</dbReference>
<keyword evidence="5" id="KW-0255">Endonuclease</keyword>
<reference evidence="10" key="1">
    <citation type="journal article" date="2020" name="Nature">
        <title>Giant virus diversity and host interactions through global metagenomics.</title>
        <authorList>
            <person name="Schulz F."/>
            <person name="Roux S."/>
            <person name="Paez-Espino D."/>
            <person name="Jungbluth S."/>
            <person name="Walsh D.A."/>
            <person name="Denef V.J."/>
            <person name="McMahon K.D."/>
            <person name="Konstantinidis K.T."/>
            <person name="Eloe-Fadrosh E.A."/>
            <person name="Kyrpides N.C."/>
            <person name="Woyke T."/>
        </authorList>
    </citation>
    <scope>NUCLEOTIDE SEQUENCE</scope>
    <source>
        <strain evidence="10">GVMAG-M-3300010354-11</strain>
    </source>
</reference>
<dbReference type="GO" id="GO:0003725">
    <property type="term" value="F:double-stranded RNA binding"/>
    <property type="evidence" value="ECO:0007669"/>
    <property type="project" value="TreeGrafter"/>
</dbReference>
<keyword evidence="6" id="KW-0378">Hydrolase</keyword>
<dbReference type="Pfam" id="PF00035">
    <property type="entry name" value="dsrm"/>
    <property type="match status" value="1"/>
</dbReference>
<evidence type="ECO:0000256" key="7">
    <source>
        <dbReference type="ARBA" id="ARBA00022884"/>
    </source>
</evidence>
<dbReference type="SUPFAM" id="SSF69065">
    <property type="entry name" value="RNase III domain-like"/>
    <property type="match status" value="1"/>
</dbReference>
<feature type="domain" description="DRBM" evidence="8">
    <location>
        <begin position="195"/>
        <end position="265"/>
    </location>
</feature>
<dbReference type="Gene3D" id="1.10.1520.10">
    <property type="entry name" value="Ribonuclease III domain"/>
    <property type="match status" value="1"/>
</dbReference>
<dbReference type="GO" id="GO:0004525">
    <property type="term" value="F:ribonuclease III activity"/>
    <property type="evidence" value="ECO:0007669"/>
    <property type="project" value="UniProtKB-EC"/>
</dbReference>
<evidence type="ECO:0000256" key="3">
    <source>
        <dbReference type="ARBA" id="ARBA00012177"/>
    </source>
</evidence>
<evidence type="ECO:0000256" key="1">
    <source>
        <dbReference type="ARBA" id="ARBA00000109"/>
    </source>
</evidence>
<dbReference type="InterPro" id="IPR011907">
    <property type="entry name" value="RNase_III"/>
</dbReference>
<proteinExistence type="inferred from homology"/>
<evidence type="ECO:0000259" key="8">
    <source>
        <dbReference type="PROSITE" id="PS50137"/>
    </source>
</evidence>
<name>A0A6C0BFS2_9ZZZZ</name>
<keyword evidence="4" id="KW-0540">Nuclease</keyword>
<protein>
    <recommendedName>
        <fullName evidence="3">ribonuclease III</fullName>
        <ecNumber evidence="3">3.1.26.3</ecNumber>
    </recommendedName>
</protein>
<dbReference type="GO" id="GO:0010468">
    <property type="term" value="P:regulation of gene expression"/>
    <property type="evidence" value="ECO:0007669"/>
    <property type="project" value="TreeGrafter"/>
</dbReference>
<evidence type="ECO:0000256" key="4">
    <source>
        <dbReference type="ARBA" id="ARBA00022722"/>
    </source>
</evidence>
<dbReference type="AlphaFoldDB" id="A0A6C0BFS2"/>
<organism evidence="10">
    <name type="scientific">viral metagenome</name>
    <dbReference type="NCBI Taxonomy" id="1070528"/>
    <lineage>
        <taxon>unclassified sequences</taxon>
        <taxon>metagenomes</taxon>
        <taxon>organismal metagenomes</taxon>
    </lineage>
</organism>
<dbReference type="PROSITE" id="PS50137">
    <property type="entry name" value="DS_RBD"/>
    <property type="match status" value="1"/>
</dbReference>
<dbReference type="InterPro" id="IPR014720">
    <property type="entry name" value="dsRBD_dom"/>
</dbReference>
<dbReference type="EC" id="3.1.26.3" evidence="3"/>
<dbReference type="Pfam" id="PF14622">
    <property type="entry name" value="Ribonucleas_3_3"/>
    <property type="match status" value="1"/>
</dbReference>
<evidence type="ECO:0000256" key="5">
    <source>
        <dbReference type="ARBA" id="ARBA00022759"/>
    </source>
</evidence>
<comment type="similarity">
    <text evidence="2">Belongs to the ribonuclease III family.</text>
</comment>
<dbReference type="SMART" id="SM00535">
    <property type="entry name" value="RIBOc"/>
    <property type="match status" value="1"/>
</dbReference>
<evidence type="ECO:0000313" key="10">
    <source>
        <dbReference type="EMBL" id="QHS90631.1"/>
    </source>
</evidence>
<dbReference type="FunFam" id="1.10.1520.10:FF:000001">
    <property type="entry name" value="Ribonuclease 3"/>
    <property type="match status" value="1"/>
</dbReference>
<dbReference type="Gene3D" id="3.30.160.20">
    <property type="match status" value="1"/>
</dbReference>
<evidence type="ECO:0000256" key="2">
    <source>
        <dbReference type="ARBA" id="ARBA00010183"/>
    </source>
</evidence>
<dbReference type="EMBL" id="MN739141">
    <property type="protein sequence ID" value="QHS90631.1"/>
    <property type="molecule type" value="Genomic_DNA"/>
</dbReference>
<dbReference type="CDD" id="cd00593">
    <property type="entry name" value="RIBOc"/>
    <property type="match status" value="1"/>
</dbReference>
<accession>A0A6C0BFS2</accession>
<dbReference type="GO" id="GO:0006364">
    <property type="term" value="P:rRNA processing"/>
    <property type="evidence" value="ECO:0007669"/>
    <property type="project" value="InterPro"/>
</dbReference>
<dbReference type="HAMAP" id="MF_00104">
    <property type="entry name" value="RNase_III"/>
    <property type="match status" value="1"/>
</dbReference>
<keyword evidence="7" id="KW-0694">RNA-binding</keyword>
<comment type="catalytic activity">
    <reaction evidence="1">
        <text>Endonucleolytic cleavage to 5'-phosphomonoester.</text>
        <dbReference type="EC" id="3.1.26.3"/>
    </reaction>
</comment>
<dbReference type="PROSITE" id="PS50142">
    <property type="entry name" value="RNASE_3_2"/>
    <property type="match status" value="1"/>
</dbReference>
<feature type="domain" description="RNase III" evidence="9">
    <location>
        <begin position="22"/>
        <end position="168"/>
    </location>
</feature>